<gene>
    <name evidence="1" type="ORF">SPIL2461_LOCUS13420</name>
</gene>
<dbReference type="Proteomes" id="UP000649617">
    <property type="component" value="Unassembled WGS sequence"/>
</dbReference>
<keyword evidence="2" id="KW-1185">Reference proteome</keyword>
<evidence type="ECO:0000313" key="2">
    <source>
        <dbReference type="Proteomes" id="UP000649617"/>
    </source>
</evidence>
<reference evidence="1" key="1">
    <citation type="submission" date="2021-02" db="EMBL/GenBank/DDBJ databases">
        <authorList>
            <person name="Dougan E. K."/>
            <person name="Rhodes N."/>
            <person name="Thang M."/>
            <person name="Chan C."/>
        </authorList>
    </citation>
    <scope>NUCLEOTIDE SEQUENCE</scope>
</reference>
<dbReference type="OrthoDB" id="10467558at2759"/>
<evidence type="ECO:0000313" key="1">
    <source>
        <dbReference type="EMBL" id="CAE7514517.1"/>
    </source>
</evidence>
<dbReference type="EMBL" id="CAJNIZ010029249">
    <property type="protein sequence ID" value="CAE7514517.1"/>
    <property type="molecule type" value="Genomic_DNA"/>
</dbReference>
<proteinExistence type="predicted"/>
<comment type="caution">
    <text evidence="1">The sequence shown here is derived from an EMBL/GenBank/DDBJ whole genome shotgun (WGS) entry which is preliminary data.</text>
</comment>
<dbReference type="AlphaFoldDB" id="A0A812T3H3"/>
<protein>
    <submittedName>
        <fullName evidence="1">Uncharacterized protein</fullName>
    </submittedName>
</protein>
<feature type="non-terminal residue" evidence="1">
    <location>
        <position position="259"/>
    </location>
</feature>
<accession>A0A812T3H3</accession>
<name>A0A812T3H3_SYMPI</name>
<sequence length="259" mass="28385">MTTPCPTANVQVVTEYLNVDARVKALKAVRDKLALELLYHGGLAAERLGLGGKEFYEAFRRLYGQLPIQSMSSSSFKDSIVPVPNLVAMTELNDIGLGHLLNKVALRKEKALILVTDFTSALIYKDHGQIMKGDMSREVEMAAPRLVTEISASNPECEIDIVCWWLGNEVCGDYGCLPPLEAMGTAWRPSTLNSIEYVTARVRNGIEILAALAGMPQVSAVHIHSNPASYIYNLRPEYNVVMMQALNEADAKGLTTVCV</sequence>
<organism evidence="1 2">
    <name type="scientific">Symbiodinium pilosum</name>
    <name type="common">Dinoflagellate</name>
    <dbReference type="NCBI Taxonomy" id="2952"/>
    <lineage>
        <taxon>Eukaryota</taxon>
        <taxon>Sar</taxon>
        <taxon>Alveolata</taxon>
        <taxon>Dinophyceae</taxon>
        <taxon>Suessiales</taxon>
        <taxon>Symbiodiniaceae</taxon>
        <taxon>Symbiodinium</taxon>
    </lineage>
</organism>